<evidence type="ECO:0000313" key="1">
    <source>
        <dbReference type="EMBL" id="JAH79175.1"/>
    </source>
</evidence>
<accession>A0A0E9VP64</accession>
<organism evidence="1">
    <name type="scientific">Anguilla anguilla</name>
    <name type="common">European freshwater eel</name>
    <name type="synonym">Muraena anguilla</name>
    <dbReference type="NCBI Taxonomy" id="7936"/>
    <lineage>
        <taxon>Eukaryota</taxon>
        <taxon>Metazoa</taxon>
        <taxon>Chordata</taxon>
        <taxon>Craniata</taxon>
        <taxon>Vertebrata</taxon>
        <taxon>Euteleostomi</taxon>
        <taxon>Actinopterygii</taxon>
        <taxon>Neopterygii</taxon>
        <taxon>Teleostei</taxon>
        <taxon>Anguilliformes</taxon>
        <taxon>Anguillidae</taxon>
        <taxon>Anguilla</taxon>
    </lineage>
</organism>
<proteinExistence type="predicted"/>
<sequence>MDRCSAQSEARVCTFTPMNINFECPCFAASSSAAGYFYQLTQRTDQSVMRTEFGPAVYLSLLK</sequence>
<protein>
    <submittedName>
        <fullName evidence="1">Uncharacterized protein</fullName>
    </submittedName>
</protein>
<dbReference type="AlphaFoldDB" id="A0A0E9VP64"/>
<name>A0A0E9VP64_ANGAN</name>
<reference evidence="1" key="2">
    <citation type="journal article" date="2015" name="Fish Shellfish Immunol.">
        <title>Early steps in the European eel (Anguilla anguilla)-Vibrio vulnificus interaction in the gills: Role of the RtxA13 toxin.</title>
        <authorList>
            <person name="Callol A."/>
            <person name="Pajuelo D."/>
            <person name="Ebbesson L."/>
            <person name="Teles M."/>
            <person name="MacKenzie S."/>
            <person name="Amaro C."/>
        </authorList>
    </citation>
    <scope>NUCLEOTIDE SEQUENCE</scope>
</reference>
<reference evidence="1" key="1">
    <citation type="submission" date="2014-11" db="EMBL/GenBank/DDBJ databases">
        <authorList>
            <person name="Amaro Gonzalez C."/>
        </authorList>
    </citation>
    <scope>NUCLEOTIDE SEQUENCE</scope>
</reference>
<dbReference type="EMBL" id="GBXM01029402">
    <property type="protein sequence ID" value="JAH79175.1"/>
    <property type="molecule type" value="Transcribed_RNA"/>
</dbReference>